<dbReference type="GO" id="GO:0044423">
    <property type="term" value="C:virion component"/>
    <property type="evidence" value="ECO:0007669"/>
    <property type="project" value="UniProtKB-KW"/>
</dbReference>
<name>A0A109QMF5_9CAUD</name>
<dbReference type="RefSeq" id="YP_009274790.1">
    <property type="nucleotide sequence ID" value="NC_030920.1"/>
</dbReference>
<evidence type="ECO:0000313" key="4">
    <source>
        <dbReference type="EMBL" id="AMB18666.1"/>
    </source>
</evidence>
<comment type="subcellular location">
    <subcellularLocation>
        <location evidence="1">Virion</location>
    </subcellularLocation>
</comment>
<feature type="domain" description="Right handed beta helix" evidence="3">
    <location>
        <begin position="485"/>
        <end position="653"/>
    </location>
</feature>
<evidence type="ECO:0000256" key="1">
    <source>
        <dbReference type="ARBA" id="ARBA00004328"/>
    </source>
</evidence>
<dbReference type="KEGG" id="vg:28801745"/>
<keyword evidence="5" id="KW-1185">Reference proteome</keyword>
<sequence>MADEIKKVKIQVRRGLESELTDLSTGEPALSSDTSKFYVGTGNGNKSQLAKQSQVDTIQTDVTNAKTNITSLQTDNTKNKQDITQLKTDTTGVRNDLNSAINTVGDLGTEVETNTNDISTLKGTKTEVEAARGTASSLKDRFDNIEKARRRQVLTATTDGQKVFTITNGSYVVGSETLDVVVKGVWQPPNSGAYTETNSTTITLSEGVPKDTKVVIYWWEGKLPIAFGHNTTHYSDGQDPLDVTKLQNYTTEVKGKIDDIQRKIKLREVDVVEEYGVVPGVLGNAANQIQIAINACAANGTWVIIPKGDYYLEKSIIVKTGLKMLVHKDARMLRYHNDCMVLNGVSGQSAGQSNIWIEGGIWDCRGNVIADDGSAFAMGYASNITLRNLKIYNVNYSHGMEICAIDTADIEFCEGYGFIDAGGTRTTAEFIQIERGTTAGFPYFGPGNNTISKNIRVKRCKVGPSDVAPSFNVGLGSHDTQTAYGGDNIHVADCDFSQAVEMGIDLKGYTNVVIERTKMKGKQGLGIYFDGTTVANIMVRDCDITGTAGSGIRMDATKKIVIENTKVVGSTNAIYGTAVADVDICNKTDLTGQSSDALTFLTNSVNISVTRSIIRQAGRHGVNIYDNTSHVRLRDNEIIDVTTNVFNFAGSNTKLVFITGNLVLDTTLTNVVSATAGVDKLVFKENVYASAITTPINSAATNSTITAADNYTF</sequence>
<protein>
    <submittedName>
        <fullName evidence="4">Tail spike protein</fullName>
    </submittedName>
</protein>
<dbReference type="EMBL" id="KU253712">
    <property type="protein sequence ID" value="AMB18666.1"/>
    <property type="molecule type" value="Genomic_DNA"/>
</dbReference>
<dbReference type="GO" id="GO:0019058">
    <property type="term" value="P:viral life cycle"/>
    <property type="evidence" value="ECO:0007669"/>
    <property type="project" value="UniProtKB-ARBA"/>
</dbReference>
<dbReference type="InterPro" id="IPR011050">
    <property type="entry name" value="Pectin_lyase_fold/virulence"/>
</dbReference>
<dbReference type="InterPro" id="IPR039448">
    <property type="entry name" value="Beta_helix"/>
</dbReference>
<dbReference type="GeneID" id="28801745"/>
<dbReference type="Pfam" id="PF13229">
    <property type="entry name" value="Beta_helix"/>
    <property type="match status" value="1"/>
</dbReference>
<gene>
    <name evidence="4" type="ORF">Eldridge_086</name>
</gene>
<reference evidence="4 5" key="1">
    <citation type="journal article" date="2016" name="Genome Announc.">
        <title>Complete Genome Sequence of Bacillus megaterium Bacteriophage Eldridge.</title>
        <authorList>
            <person name="Reveille A.M."/>
            <person name="Eldridge K.A."/>
            <person name="Temple L.M."/>
        </authorList>
    </citation>
    <scope>NUCLEOTIDE SEQUENCE [LARGE SCALE GENOMIC DNA]</scope>
</reference>
<keyword evidence="2" id="KW-0946">Virion</keyword>
<proteinExistence type="predicted"/>
<dbReference type="InterPro" id="IPR006626">
    <property type="entry name" value="PbH1"/>
</dbReference>
<evidence type="ECO:0000256" key="2">
    <source>
        <dbReference type="ARBA" id="ARBA00022844"/>
    </source>
</evidence>
<dbReference type="Gene3D" id="2.160.20.10">
    <property type="entry name" value="Single-stranded right-handed beta-helix, Pectin lyase-like"/>
    <property type="match status" value="1"/>
</dbReference>
<evidence type="ECO:0000313" key="5">
    <source>
        <dbReference type="Proteomes" id="UP000204502"/>
    </source>
</evidence>
<organism evidence="4 5">
    <name type="scientific">Bacillus phage Eldridge</name>
    <dbReference type="NCBI Taxonomy" id="1776293"/>
    <lineage>
        <taxon>Viruses</taxon>
        <taxon>Duplodnaviria</taxon>
        <taxon>Heunggongvirae</taxon>
        <taxon>Uroviricota</taxon>
        <taxon>Caudoviricetes</taxon>
        <taxon>Herelleviridae</taxon>
        <taxon>Bastillevirinae</taxon>
        <taxon>Eldridgevirus</taxon>
        <taxon>Eldridgevirus eldridge</taxon>
    </lineage>
</organism>
<dbReference type="SMART" id="SM00710">
    <property type="entry name" value="PbH1"/>
    <property type="match status" value="7"/>
</dbReference>
<dbReference type="OrthoDB" id="1504at10239"/>
<dbReference type="InterPro" id="IPR012334">
    <property type="entry name" value="Pectin_lyas_fold"/>
</dbReference>
<dbReference type="GO" id="GO:0051701">
    <property type="term" value="P:biological process involved in interaction with host"/>
    <property type="evidence" value="ECO:0007669"/>
    <property type="project" value="UniProtKB-ARBA"/>
</dbReference>
<accession>A0A109QMF5</accession>
<evidence type="ECO:0000259" key="3">
    <source>
        <dbReference type="Pfam" id="PF13229"/>
    </source>
</evidence>
<dbReference type="Proteomes" id="UP000204502">
    <property type="component" value="Segment"/>
</dbReference>
<dbReference type="Gene3D" id="1.20.5.340">
    <property type="match status" value="1"/>
</dbReference>
<dbReference type="SUPFAM" id="SSF51126">
    <property type="entry name" value="Pectin lyase-like"/>
    <property type="match status" value="2"/>
</dbReference>